<evidence type="ECO:0000313" key="2">
    <source>
        <dbReference type="EMBL" id="MFD1049095.1"/>
    </source>
</evidence>
<name>A0ABW3MEP1_9PSEU</name>
<feature type="transmembrane region" description="Helical" evidence="1">
    <location>
        <begin position="21"/>
        <end position="45"/>
    </location>
</feature>
<keyword evidence="1" id="KW-0812">Transmembrane</keyword>
<feature type="non-terminal residue" evidence="2">
    <location>
        <position position="1"/>
    </location>
</feature>
<feature type="transmembrane region" description="Helical" evidence="1">
    <location>
        <begin position="92"/>
        <end position="114"/>
    </location>
</feature>
<accession>A0ABW3MEP1</accession>
<organism evidence="2 3">
    <name type="scientific">Kibdelosporangium lantanae</name>
    <dbReference type="NCBI Taxonomy" id="1497396"/>
    <lineage>
        <taxon>Bacteria</taxon>
        <taxon>Bacillati</taxon>
        <taxon>Actinomycetota</taxon>
        <taxon>Actinomycetes</taxon>
        <taxon>Pseudonocardiales</taxon>
        <taxon>Pseudonocardiaceae</taxon>
        <taxon>Kibdelosporangium</taxon>
    </lineage>
</organism>
<feature type="transmembrane region" description="Helical" evidence="1">
    <location>
        <begin position="65"/>
        <end position="86"/>
    </location>
</feature>
<dbReference type="EMBL" id="JBHTIS010001974">
    <property type="protein sequence ID" value="MFD1049095.1"/>
    <property type="molecule type" value="Genomic_DNA"/>
</dbReference>
<keyword evidence="1" id="KW-0472">Membrane</keyword>
<protein>
    <submittedName>
        <fullName evidence="2">Uncharacterized protein</fullName>
    </submittedName>
</protein>
<proteinExistence type="predicted"/>
<comment type="caution">
    <text evidence="2">The sequence shown here is derived from an EMBL/GenBank/DDBJ whole genome shotgun (WGS) entry which is preliminary data.</text>
</comment>
<dbReference type="Proteomes" id="UP001597045">
    <property type="component" value="Unassembled WGS sequence"/>
</dbReference>
<evidence type="ECO:0000313" key="3">
    <source>
        <dbReference type="Proteomes" id="UP001597045"/>
    </source>
</evidence>
<evidence type="ECO:0000256" key="1">
    <source>
        <dbReference type="SAM" id="Phobius"/>
    </source>
</evidence>
<sequence length="118" mass="12457">ALTVTAVSGGDALPLKLYRPAITAVIGLAAVVSVAVDRPLLVPVIRLAVRRKGWKIFLSHQKMKVLTMIAGVGLLVEAAATVVLAFELSTGAYLVAVRVVRVVVVVTCLAVMAWRAKK</sequence>
<reference evidence="3" key="1">
    <citation type="journal article" date="2019" name="Int. J. Syst. Evol. Microbiol.">
        <title>The Global Catalogue of Microorganisms (GCM) 10K type strain sequencing project: providing services to taxonomists for standard genome sequencing and annotation.</title>
        <authorList>
            <consortium name="The Broad Institute Genomics Platform"/>
            <consortium name="The Broad Institute Genome Sequencing Center for Infectious Disease"/>
            <person name="Wu L."/>
            <person name="Ma J."/>
        </authorList>
    </citation>
    <scope>NUCLEOTIDE SEQUENCE [LARGE SCALE GENOMIC DNA]</scope>
    <source>
        <strain evidence="3">JCM 31486</strain>
    </source>
</reference>
<keyword evidence="3" id="KW-1185">Reference proteome</keyword>
<gene>
    <name evidence="2" type="ORF">ACFQ1S_27950</name>
</gene>
<keyword evidence="1" id="KW-1133">Transmembrane helix</keyword>